<evidence type="ECO:0000313" key="2">
    <source>
        <dbReference type="EMBL" id="QPZ39300.1"/>
    </source>
</evidence>
<accession>A0ABX6YLU5</accession>
<proteinExistence type="predicted"/>
<reference evidence="2 3" key="1">
    <citation type="submission" date="2020-12" db="EMBL/GenBank/DDBJ databases">
        <title>Microbacterium sp. HY060.</title>
        <authorList>
            <person name="Zhou J."/>
        </authorList>
    </citation>
    <scope>NUCLEOTIDE SEQUENCE [LARGE SCALE GENOMIC DNA]</scope>
    <source>
        <strain evidence="2 3">HY60</strain>
    </source>
</reference>
<dbReference type="RefSeq" id="WP_166988560.1">
    <property type="nucleotide sequence ID" value="NZ_CP061169.1"/>
</dbReference>
<dbReference type="GO" id="GO:0016787">
    <property type="term" value="F:hydrolase activity"/>
    <property type="evidence" value="ECO:0007669"/>
    <property type="project" value="UniProtKB-KW"/>
</dbReference>
<dbReference type="Proteomes" id="UP000662814">
    <property type="component" value="Chromosome"/>
</dbReference>
<dbReference type="Pfam" id="PF12146">
    <property type="entry name" value="Hydrolase_4"/>
    <property type="match status" value="1"/>
</dbReference>
<sequence>MKRDVAGYRLHVRNVAPAQAVRARVIIVHGYGEHSGRYDDLARGLARCGIASTSCDLPGHGQSSGNAGVLSVHDVIQTIIEELNDVSRQLNGDVPSYLFGHSLGALLVVGHCSVQARTYAGIILSSPVIGGWSAIDAFLHADEIPPSLVRARHLSRRVSFATSYDSDPLVYRGAMARRTLREAADVLDELSHSTSPLAGYRVQWIHGSADRIVPVGQAMRALADLGVTDLDACIYPDARHEVLNDDPADSAFRRIRDFIHTPSPSTGH</sequence>
<dbReference type="InterPro" id="IPR029058">
    <property type="entry name" value="AB_hydrolase_fold"/>
</dbReference>
<keyword evidence="2" id="KW-0378">Hydrolase</keyword>
<dbReference type="Gene3D" id="3.40.50.1820">
    <property type="entry name" value="alpha/beta hydrolase"/>
    <property type="match status" value="1"/>
</dbReference>
<name>A0ABX6YLU5_9MICO</name>
<keyword evidence="3" id="KW-1185">Reference proteome</keyword>
<organism evidence="2 3">
    <name type="scientific">Paramicrobacterium chengjingii</name>
    <dbReference type="NCBI Taxonomy" id="2769067"/>
    <lineage>
        <taxon>Bacteria</taxon>
        <taxon>Bacillati</taxon>
        <taxon>Actinomycetota</taxon>
        <taxon>Actinomycetes</taxon>
        <taxon>Micrococcales</taxon>
        <taxon>Microbacteriaceae</taxon>
        <taxon>Paramicrobacterium</taxon>
    </lineage>
</organism>
<protein>
    <submittedName>
        <fullName evidence="2">Alpha/beta fold hydrolase</fullName>
    </submittedName>
</protein>
<dbReference type="PANTHER" id="PTHR11614">
    <property type="entry name" value="PHOSPHOLIPASE-RELATED"/>
    <property type="match status" value="1"/>
</dbReference>
<evidence type="ECO:0000313" key="3">
    <source>
        <dbReference type="Proteomes" id="UP000662814"/>
    </source>
</evidence>
<evidence type="ECO:0000259" key="1">
    <source>
        <dbReference type="Pfam" id="PF12146"/>
    </source>
</evidence>
<dbReference type="InterPro" id="IPR051044">
    <property type="entry name" value="MAG_DAG_Lipase"/>
</dbReference>
<dbReference type="SUPFAM" id="SSF53474">
    <property type="entry name" value="alpha/beta-Hydrolases"/>
    <property type="match status" value="1"/>
</dbReference>
<dbReference type="EMBL" id="CP061169">
    <property type="protein sequence ID" value="QPZ39300.1"/>
    <property type="molecule type" value="Genomic_DNA"/>
</dbReference>
<feature type="domain" description="Serine aminopeptidase S33" evidence="1">
    <location>
        <begin position="20"/>
        <end position="246"/>
    </location>
</feature>
<dbReference type="InterPro" id="IPR022742">
    <property type="entry name" value="Hydrolase_4"/>
</dbReference>
<gene>
    <name evidence="2" type="ORF">HCR76_04365</name>
</gene>